<keyword evidence="5 9" id="KW-0812">Transmembrane</keyword>
<evidence type="ECO:0000259" key="10">
    <source>
        <dbReference type="PROSITE" id="PS50928"/>
    </source>
</evidence>
<keyword evidence="6" id="KW-0029">Amino-acid transport</keyword>
<evidence type="ECO:0000256" key="2">
    <source>
        <dbReference type="ARBA" id="ARBA00010072"/>
    </source>
</evidence>
<feature type="transmembrane region" description="Helical" evidence="9">
    <location>
        <begin position="74"/>
        <end position="94"/>
    </location>
</feature>
<dbReference type="InterPro" id="IPR035906">
    <property type="entry name" value="MetI-like_sf"/>
</dbReference>
<feature type="transmembrane region" description="Helical" evidence="9">
    <location>
        <begin position="265"/>
        <end position="285"/>
    </location>
</feature>
<feature type="transmembrane region" description="Helical" evidence="9">
    <location>
        <begin position="161"/>
        <end position="180"/>
    </location>
</feature>
<comment type="similarity">
    <text evidence="2">Belongs to the binding-protein-dependent transport system permease family. HisMQ subfamily.</text>
</comment>
<accession>A0A381UDU7</accession>
<organism evidence="11">
    <name type="scientific">marine metagenome</name>
    <dbReference type="NCBI Taxonomy" id="408172"/>
    <lineage>
        <taxon>unclassified sequences</taxon>
        <taxon>metagenomes</taxon>
        <taxon>ecological metagenomes</taxon>
    </lineage>
</organism>
<keyword evidence="7 9" id="KW-1133">Transmembrane helix</keyword>
<dbReference type="Gene3D" id="1.10.3720.10">
    <property type="entry name" value="MetI-like"/>
    <property type="match status" value="1"/>
</dbReference>
<feature type="transmembrane region" description="Helical" evidence="9">
    <location>
        <begin position="12"/>
        <end position="30"/>
    </location>
</feature>
<evidence type="ECO:0000256" key="3">
    <source>
        <dbReference type="ARBA" id="ARBA00022448"/>
    </source>
</evidence>
<dbReference type="InterPro" id="IPR000515">
    <property type="entry name" value="MetI-like"/>
</dbReference>
<dbReference type="GO" id="GO:0043190">
    <property type="term" value="C:ATP-binding cassette (ABC) transporter complex"/>
    <property type="evidence" value="ECO:0007669"/>
    <property type="project" value="InterPro"/>
</dbReference>
<dbReference type="GO" id="GO:0006865">
    <property type="term" value="P:amino acid transport"/>
    <property type="evidence" value="ECO:0007669"/>
    <property type="project" value="UniProtKB-KW"/>
</dbReference>
<keyword evidence="8 9" id="KW-0472">Membrane</keyword>
<evidence type="ECO:0000256" key="5">
    <source>
        <dbReference type="ARBA" id="ARBA00022692"/>
    </source>
</evidence>
<dbReference type="GO" id="GO:0022857">
    <property type="term" value="F:transmembrane transporter activity"/>
    <property type="evidence" value="ECO:0007669"/>
    <property type="project" value="InterPro"/>
</dbReference>
<dbReference type="NCBIfam" id="TIGR01726">
    <property type="entry name" value="HEQRo_perm_3TM"/>
    <property type="match status" value="1"/>
</dbReference>
<feature type="transmembrane region" description="Helical" evidence="9">
    <location>
        <begin position="106"/>
        <end position="127"/>
    </location>
</feature>
<evidence type="ECO:0000256" key="9">
    <source>
        <dbReference type="SAM" id="Phobius"/>
    </source>
</evidence>
<reference evidence="11" key="1">
    <citation type="submission" date="2018-05" db="EMBL/GenBank/DDBJ databases">
        <authorList>
            <person name="Lanie J.A."/>
            <person name="Ng W.-L."/>
            <person name="Kazmierczak K.M."/>
            <person name="Andrzejewski T.M."/>
            <person name="Davidsen T.M."/>
            <person name="Wayne K.J."/>
            <person name="Tettelin H."/>
            <person name="Glass J.I."/>
            <person name="Rusch D."/>
            <person name="Podicherti R."/>
            <person name="Tsui H.-C.T."/>
            <person name="Winkler M.E."/>
        </authorList>
    </citation>
    <scope>NUCLEOTIDE SEQUENCE</scope>
</reference>
<dbReference type="CDD" id="cd06261">
    <property type="entry name" value="TM_PBP2"/>
    <property type="match status" value="1"/>
</dbReference>
<sequence>MIRNKAPYDSYWIDALVLIAVVFLIVYVVYRVNTVLVYNWDWSFIPGYLFRWDEELQSYAPNLLMKGLFTTIRLAIWSIILAAILGFIMGVMRTSRRLFPRMLSRLYVELIRNIPPVVFIFVFYFFISSQITPLLGLDNISEDSSPMTLKVLDFLLGPPELLSNVVAGIICLALFEGAYVTEIVRAGIQSIPKGQVEGGMSIGLSRIQLMRYVVMPQAVQKVVPPLASQFIILIKDSSIVSLISIQELTFLTMEVATSTQRVFEIWLFVAAMYFVISYACAFGFSRLEKRMALHKA</sequence>
<evidence type="ECO:0000256" key="4">
    <source>
        <dbReference type="ARBA" id="ARBA00022475"/>
    </source>
</evidence>
<keyword evidence="4" id="KW-1003">Cell membrane</keyword>
<dbReference type="AlphaFoldDB" id="A0A381UDU7"/>
<name>A0A381UDU7_9ZZZZ</name>
<evidence type="ECO:0000256" key="7">
    <source>
        <dbReference type="ARBA" id="ARBA00022989"/>
    </source>
</evidence>
<dbReference type="InterPro" id="IPR010065">
    <property type="entry name" value="AA_ABC_transptr_permease_3TM"/>
</dbReference>
<gene>
    <name evidence="11" type="ORF">METZ01_LOCUS77677</name>
</gene>
<evidence type="ECO:0000256" key="8">
    <source>
        <dbReference type="ARBA" id="ARBA00023136"/>
    </source>
</evidence>
<dbReference type="PANTHER" id="PTHR30614">
    <property type="entry name" value="MEMBRANE COMPONENT OF AMINO ACID ABC TRANSPORTER"/>
    <property type="match status" value="1"/>
</dbReference>
<protein>
    <recommendedName>
        <fullName evidence="10">ABC transmembrane type-1 domain-containing protein</fullName>
    </recommendedName>
</protein>
<keyword evidence="3" id="KW-0813">Transport</keyword>
<dbReference type="SUPFAM" id="SSF161098">
    <property type="entry name" value="MetI-like"/>
    <property type="match status" value="1"/>
</dbReference>
<feature type="domain" description="ABC transmembrane type-1" evidence="10">
    <location>
        <begin position="68"/>
        <end position="284"/>
    </location>
</feature>
<dbReference type="InterPro" id="IPR043429">
    <property type="entry name" value="ArtM/GltK/GlnP/TcyL/YhdX-like"/>
</dbReference>
<comment type="subcellular location">
    <subcellularLocation>
        <location evidence="1">Cell membrane</location>
        <topology evidence="1">Multi-pass membrane protein</topology>
    </subcellularLocation>
</comment>
<evidence type="ECO:0000256" key="6">
    <source>
        <dbReference type="ARBA" id="ARBA00022970"/>
    </source>
</evidence>
<evidence type="ECO:0000313" key="11">
    <source>
        <dbReference type="EMBL" id="SVA24823.1"/>
    </source>
</evidence>
<evidence type="ECO:0000256" key="1">
    <source>
        <dbReference type="ARBA" id="ARBA00004651"/>
    </source>
</evidence>
<proteinExistence type="inferred from homology"/>
<dbReference type="PROSITE" id="PS50928">
    <property type="entry name" value="ABC_TM1"/>
    <property type="match status" value="1"/>
</dbReference>
<dbReference type="Pfam" id="PF00528">
    <property type="entry name" value="BPD_transp_1"/>
    <property type="match status" value="1"/>
</dbReference>
<dbReference type="EMBL" id="UINC01005994">
    <property type="protein sequence ID" value="SVA24823.1"/>
    <property type="molecule type" value="Genomic_DNA"/>
</dbReference>
<dbReference type="PANTHER" id="PTHR30614:SF20">
    <property type="entry name" value="GLUTAMINE TRANSPORT SYSTEM PERMEASE PROTEIN GLNP"/>
    <property type="match status" value="1"/>
</dbReference>